<comment type="caution">
    <text evidence="2">The sequence shown here is derived from an EMBL/GenBank/DDBJ whole genome shotgun (WGS) entry which is preliminary data.</text>
</comment>
<dbReference type="Proteomes" id="UP001597183">
    <property type="component" value="Unassembled WGS sequence"/>
</dbReference>
<evidence type="ECO:0008006" key="4">
    <source>
        <dbReference type="Google" id="ProtNLM"/>
    </source>
</evidence>
<protein>
    <recommendedName>
        <fullName evidence="4">Tetratricopeptide repeat protein</fullName>
    </recommendedName>
</protein>
<reference evidence="3" key="1">
    <citation type="journal article" date="2019" name="Int. J. Syst. Evol. Microbiol.">
        <title>The Global Catalogue of Microorganisms (GCM) 10K type strain sequencing project: providing services to taxonomists for standard genome sequencing and annotation.</title>
        <authorList>
            <consortium name="The Broad Institute Genomics Platform"/>
            <consortium name="The Broad Institute Genome Sequencing Center for Infectious Disease"/>
            <person name="Wu L."/>
            <person name="Ma J."/>
        </authorList>
    </citation>
    <scope>NUCLEOTIDE SEQUENCE [LARGE SCALE GENOMIC DNA]</scope>
    <source>
        <strain evidence="3">CCM 7526</strain>
    </source>
</reference>
<dbReference type="EMBL" id="JBHTMK010000014">
    <property type="protein sequence ID" value="MFD1365846.1"/>
    <property type="molecule type" value="Genomic_DNA"/>
</dbReference>
<name>A0ABW4A591_9ACTN</name>
<evidence type="ECO:0000313" key="2">
    <source>
        <dbReference type="EMBL" id="MFD1365846.1"/>
    </source>
</evidence>
<evidence type="ECO:0000256" key="1">
    <source>
        <dbReference type="SAM" id="MobiDB-lite"/>
    </source>
</evidence>
<dbReference type="Gene3D" id="1.25.40.10">
    <property type="entry name" value="Tetratricopeptide repeat domain"/>
    <property type="match status" value="1"/>
</dbReference>
<dbReference type="RefSeq" id="WP_317796997.1">
    <property type="nucleotide sequence ID" value="NZ_AP028461.1"/>
</dbReference>
<evidence type="ECO:0000313" key="3">
    <source>
        <dbReference type="Proteomes" id="UP001597183"/>
    </source>
</evidence>
<proteinExistence type="predicted"/>
<keyword evidence="3" id="KW-1185">Reference proteome</keyword>
<feature type="compositionally biased region" description="Basic and acidic residues" evidence="1">
    <location>
        <begin position="7"/>
        <end position="23"/>
    </location>
</feature>
<sequence>MAWWSNSDRDERPDEAAPVGDWRDDPRVARVAELTDHALELQRLGHLEQALTGAREGVSLGRELVRAYPEPVHLQELAGMLYGLAGILNRIGHAEEAADVLAESLAAYRDVADAGVEGIAPLIADVRARQATSLAQLGRFTGAVVHADLAVAAYREPAEEPGGAGHLADLVRVLGVNAQVLAVAGDPDLACASADVAIGMFTRNQAAFDRMSQAAAHLSMLSSSCALASRIHAVNGRMAQALAVDEIAVRLTRLLVEYGGAGHRDLYAAATARLGSHLLTADQAAAGAARLRESRAIDAASADAELAEIHDARGAADRFGLTLSYALRQAAELGVEGVDGVLDLTADRPDAEAVTPSTRCAPESAAERAEALGRVGLATLAVAPGEGFRICFEAHLMLAALSERGGRVPAFWSELLDTLSTELGDEFLGEDVADWRERSRPAR</sequence>
<organism evidence="2 3">
    <name type="scientific">Actinoplanes sichuanensis</name>
    <dbReference type="NCBI Taxonomy" id="512349"/>
    <lineage>
        <taxon>Bacteria</taxon>
        <taxon>Bacillati</taxon>
        <taxon>Actinomycetota</taxon>
        <taxon>Actinomycetes</taxon>
        <taxon>Micromonosporales</taxon>
        <taxon>Micromonosporaceae</taxon>
        <taxon>Actinoplanes</taxon>
    </lineage>
</organism>
<gene>
    <name evidence="2" type="ORF">ACFQ5G_10875</name>
</gene>
<feature type="region of interest" description="Disordered" evidence="1">
    <location>
        <begin position="1"/>
        <end position="23"/>
    </location>
</feature>
<dbReference type="InterPro" id="IPR011990">
    <property type="entry name" value="TPR-like_helical_dom_sf"/>
</dbReference>
<accession>A0ABW4A591</accession>